<comment type="caution">
    <text evidence="8">The sequence shown here is derived from an EMBL/GenBank/DDBJ whole genome shotgun (WGS) entry which is preliminary data.</text>
</comment>
<dbReference type="GO" id="GO:0003677">
    <property type="term" value="F:DNA binding"/>
    <property type="evidence" value="ECO:0007669"/>
    <property type="project" value="UniProtKB-UniRule"/>
</dbReference>
<dbReference type="PROSITE" id="PS51898">
    <property type="entry name" value="TYR_RECOMBINASE"/>
    <property type="match status" value="1"/>
</dbReference>
<organism evidence="8 9">
    <name type="scientific">Ruegeria pomeroyi</name>
    <dbReference type="NCBI Taxonomy" id="89184"/>
    <lineage>
        <taxon>Bacteria</taxon>
        <taxon>Pseudomonadati</taxon>
        <taxon>Pseudomonadota</taxon>
        <taxon>Alphaproteobacteria</taxon>
        <taxon>Rhodobacterales</taxon>
        <taxon>Roseobacteraceae</taxon>
        <taxon>Ruegeria</taxon>
    </lineage>
</organism>
<comment type="similarity">
    <text evidence="1">Belongs to the 'phage' integrase family.</text>
</comment>
<dbReference type="InterPro" id="IPR011010">
    <property type="entry name" value="DNA_brk_join_enz"/>
</dbReference>
<dbReference type="InterPro" id="IPR038488">
    <property type="entry name" value="Integrase_DNA-bd_sf"/>
</dbReference>
<dbReference type="PROSITE" id="PS51900">
    <property type="entry name" value="CB"/>
    <property type="match status" value="1"/>
</dbReference>
<dbReference type="InterPro" id="IPR044068">
    <property type="entry name" value="CB"/>
</dbReference>
<dbReference type="InterPro" id="IPR013762">
    <property type="entry name" value="Integrase-like_cat_sf"/>
</dbReference>
<dbReference type="OMA" id="DRNPRTH"/>
<protein>
    <submittedName>
        <fullName evidence="8">Tyrosine-type recombinase/integrase</fullName>
    </submittedName>
</protein>
<accession>A0A850LIX6</accession>
<dbReference type="Pfam" id="PF13356">
    <property type="entry name" value="Arm-DNA-bind_3"/>
    <property type="match status" value="1"/>
</dbReference>
<keyword evidence="3 5" id="KW-0238">DNA-binding</keyword>
<gene>
    <name evidence="8" type="ORF">HW564_10980</name>
</gene>
<dbReference type="InterPro" id="IPR002104">
    <property type="entry name" value="Integrase_catalytic"/>
</dbReference>
<dbReference type="SUPFAM" id="SSF56349">
    <property type="entry name" value="DNA breaking-rejoining enzymes"/>
    <property type="match status" value="1"/>
</dbReference>
<dbReference type="Proteomes" id="UP000565723">
    <property type="component" value="Unassembled WGS sequence"/>
</dbReference>
<evidence type="ECO:0000256" key="3">
    <source>
        <dbReference type="ARBA" id="ARBA00023125"/>
    </source>
</evidence>
<dbReference type="GO" id="GO:0006310">
    <property type="term" value="P:DNA recombination"/>
    <property type="evidence" value="ECO:0007669"/>
    <property type="project" value="UniProtKB-KW"/>
</dbReference>
<dbReference type="InterPro" id="IPR050808">
    <property type="entry name" value="Phage_Integrase"/>
</dbReference>
<dbReference type="RefSeq" id="WP_011047658.1">
    <property type="nucleotide sequence ID" value="NZ_CP076685.1"/>
</dbReference>
<proteinExistence type="inferred from homology"/>
<dbReference type="Pfam" id="PF00589">
    <property type="entry name" value="Phage_integrase"/>
    <property type="match status" value="1"/>
</dbReference>
<dbReference type="GO" id="GO:0015074">
    <property type="term" value="P:DNA integration"/>
    <property type="evidence" value="ECO:0007669"/>
    <property type="project" value="UniProtKB-KW"/>
</dbReference>
<evidence type="ECO:0000256" key="1">
    <source>
        <dbReference type="ARBA" id="ARBA00008857"/>
    </source>
</evidence>
<sequence>MADGNQKIQRKAQSKRAEKALSAAFVRTVTKPGKYTDGHGLFLKVDDTGAKRWVQRIVIRGKRTEIGMGSASLVSLAEASETALQNRKLARAGGDPLQAKRTAQALLTFEEAARKVHKIHEPTWRNKKHAAQFISTLETYTFPRIGKLKVSEVATADVLAVLQPIWLEKPETARRVRQRIGTVMKWAIANGWRTDNPAEAISQALPKQIDTQQHRKALPYDKVPEFLETLKASDAGDFTKLALELVVLTASRSSEVRKAEWSEFDLEQGIWTRPAERMKSKKEHRVPLSPRALEILIEARELCTGEGLVFPGTKIGKPLSDMTLLKLTKALGYDVDVHGFRTSFKTWAQERTNTPRDVSEAALAHVLKDKAEAAYARSDFFEKRRKLMERWASYISSNLGSMARIA</sequence>
<evidence type="ECO:0000256" key="2">
    <source>
        <dbReference type="ARBA" id="ARBA00022908"/>
    </source>
</evidence>
<dbReference type="InterPro" id="IPR010998">
    <property type="entry name" value="Integrase_recombinase_N"/>
</dbReference>
<dbReference type="Gene3D" id="1.10.443.10">
    <property type="entry name" value="Intergrase catalytic core"/>
    <property type="match status" value="1"/>
</dbReference>
<evidence type="ECO:0000256" key="4">
    <source>
        <dbReference type="ARBA" id="ARBA00023172"/>
    </source>
</evidence>
<feature type="domain" description="Core-binding (CB)" evidence="7">
    <location>
        <begin position="107"/>
        <end position="188"/>
    </location>
</feature>
<dbReference type="PANTHER" id="PTHR30629">
    <property type="entry name" value="PROPHAGE INTEGRASE"/>
    <property type="match status" value="1"/>
</dbReference>
<dbReference type="InterPro" id="IPR053876">
    <property type="entry name" value="Phage_int_M"/>
</dbReference>
<dbReference type="AlphaFoldDB" id="A0A850LIX6"/>
<dbReference type="Gene3D" id="3.30.160.390">
    <property type="entry name" value="Integrase, DNA-binding domain"/>
    <property type="match status" value="1"/>
</dbReference>
<dbReference type="InterPro" id="IPR025166">
    <property type="entry name" value="Integrase_DNA_bind_dom"/>
</dbReference>
<evidence type="ECO:0000259" key="7">
    <source>
        <dbReference type="PROSITE" id="PS51900"/>
    </source>
</evidence>
<evidence type="ECO:0000313" key="9">
    <source>
        <dbReference type="Proteomes" id="UP000565723"/>
    </source>
</evidence>
<dbReference type="CDD" id="cd00801">
    <property type="entry name" value="INT_P4_C"/>
    <property type="match status" value="1"/>
</dbReference>
<keyword evidence="4" id="KW-0233">DNA recombination</keyword>
<name>A0A850LIX6_9RHOB</name>
<keyword evidence="2" id="KW-0229">DNA integration</keyword>
<feature type="domain" description="Tyr recombinase" evidence="6">
    <location>
        <begin position="213"/>
        <end position="388"/>
    </location>
</feature>
<evidence type="ECO:0000313" key="8">
    <source>
        <dbReference type="EMBL" id="NVK97445.1"/>
    </source>
</evidence>
<dbReference type="EMBL" id="JABXIY010000027">
    <property type="protein sequence ID" value="NVK97445.1"/>
    <property type="molecule type" value="Genomic_DNA"/>
</dbReference>
<evidence type="ECO:0000259" key="6">
    <source>
        <dbReference type="PROSITE" id="PS51898"/>
    </source>
</evidence>
<dbReference type="Gene3D" id="1.10.150.130">
    <property type="match status" value="1"/>
</dbReference>
<reference evidence="8 9" key="1">
    <citation type="journal article" date="2020" name="Proc. Natl. Acad. Sci. U.S.A.">
        <title>Ecological drivers of bacterial community assembly in synthetic phycospheres.</title>
        <authorList>
            <person name="Fu H."/>
            <person name="Uchimiya M."/>
            <person name="Gore J."/>
            <person name="Moran M.A."/>
        </authorList>
    </citation>
    <scope>NUCLEOTIDE SEQUENCE [LARGE SCALE GENOMIC DNA]</scope>
    <source>
        <strain evidence="8">HF-Din03</strain>
    </source>
</reference>
<dbReference type="Pfam" id="PF22022">
    <property type="entry name" value="Phage_int_M"/>
    <property type="match status" value="1"/>
</dbReference>
<evidence type="ECO:0000256" key="5">
    <source>
        <dbReference type="PROSITE-ProRule" id="PRU01248"/>
    </source>
</evidence>
<dbReference type="PANTHER" id="PTHR30629:SF2">
    <property type="entry name" value="PROPHAGE INTEGRASE INTS-RELATED"/>
    <property type="match status" value="1"/>
</dbReference>